<evidence type="ECO:0000313" key="2">
    <source>
        <dbReference type="EMBL" id="EER05547.1"/>
    </source>
</evidence>
<reference evidence="2 3" key="1">
    <citation type="submission" date="2008-07" db="EMBL/GenBank/DDBJ databases">
        <authorList>
            <person name="El-Sayed N."/>
            <person name="Caler E."/>
            <person name="Inman J."/>
            <person name="Amedeo P."/>
            <person name="Hass B."/>
            <person name="Wortman J."/>
        </authorList>
    </citation>
    <scope>NUCLEOTIDE SEQUENCE [LARGE SCALE GENOMIC DNA]</scope>
    <source>
        <strain evidence="3">ATCC 50983 / TXsc</strain>
    </source>
</reference>
<protein>
    <submittedName>
        <fullName evidence="2">Uncharacterized protein</fullName>
    </submittedName>
</protein>
<dbReference type="GeneID" id="9042297"/>
<accession>C5LC64</accession>
<dbReference type="Proteomes" id="UP000007800">
    <property type="component" value="Unassembled WGS sequence"/>
</dbReference>
<sequence>MVPSGRSRQTPVTEVNLNGRDVHLWTYDQLEGLTSSALLQRCRDLRDRLGPSFSCPRIPRQTDTMLKWIIGVQCEVSGQEPADFGCPRTIYDKPQPCRVQSGLLPVAGEGPKAKCPSSSTEEGPPYAGDDLERCFEWSWQQPTDHVRGEVVKKRGVDVFKEGKRHARPSVEGWRDHIFGNTSVQDPGPWGRRLGSPEEEGWRDHFENDGVGNVDDVVHGMKHADAITEGWADHIQAGTVGEGSSAVEDQPRGRAHRGEYEAWSKDHMLVAGEGMEDPRPQGRRGPDREADFVRDHVEGGTTTVEEERGRGREHVGPTEEDHIVGWTAVEGAPEGGHGRKHGTPMEEGWKDHLGGMLPPMGT</sequence>
<dbReference type="InParanoid" id="C5LC64"/>
<keyword evidence="3" id="KW-1185">Reference proteome</keyword>
<dbReference type="RefSeq" id="XP_002773731.1">
    <property type="nucleotide sequence ID" value="XM_002773685.1"/>
</dbReference>
<feature type="region of interest" description="Disordered" evidence="1">
    <location>
        <begin position="294"/>
        <end position="361"/>
    </location>
</feature>
<proteinExistence type="predicted"/>
<gene>
    <name evidence="2" type="ORF">Pmar_PMAR011575</name>
</gene>
<dbReference type="OrthoDB" id="10470764at2759"/>
<feature type="compositionally biased region" description="Basic and acidic residues" evidence="1">
    <location>
        <begin position="342"/>
        <end position="352"/>
    </location>
</feature>
<dbReference type="EMBL" id="GG680918">
    <property type="protein sequence ID" value="EER05547.1"/>
    <property type="molecule type" value="Genomic_DNA"/>
</dbReference>
<evidence type="ECO:0000256" key="1">
    <source>
        <dbReference type="SAM" id="MobiDB-lite"/>
    </source>
</evidence>
<dbReference type="AlphaFoldDB" id="C5LC64"/>
<organism evidence="3">
    <name type="scientific">Perkinsus marinus (strain ATCC 50983 / TXsc)</name>
    <dbReference type="NCBI Taxonomy" id="423536"/>
    <lineage>
        <taxon>Eukaryota</taxon>
        <taxon>Sar</taxon>
        <taxon>Alveolata</taxon>
        <taxon>Perkinsozoa</taxon>
        <taxon>Perkinsea</taxon>
        <taxon>Perkinsida</taxon>
        <taxon>Perkinsidae</taxon>
        <taxon>Perkinsus</taxon>
    </lineage>
</organism>
<feature type="compositionally biased region" description="Basic and acidic residues" evidence="1">
    <location>
        <begin position="304"/>
        <end position="322"/>
    </location>
</feature>
<evidence type="ECO:0000313" key="3">
    <source>
        <dbReference type="Proteomes" id="UP000007800"/>
    </source>
</evidence>
<name>C5LC64_PERM5</name>